<accession>A0A9P3F678</accession>
<name>A0A9P3F678_ASPVI</name>
<evidence type="ECO:0000313" key="1">
    <source>
        <dbReference type="EMBL" id="GIK07272.1"/>
    </source>
</evidence>
<keyword evidence="2" id="KW-1185">Reference proteome</keyword>
<dbReference type="GeneID" id="66930912"/>
<dbReference type="EMBL" id="BOPL01000013">
    <property type="protein sequence ID" value="GIK07272.1"/>
    <property type="molecule type" value="Genomic_DNA"/>
</dbReference>
<dbReference type="RefSeq" id="XP_043130458.1">
    <property type="nucleotide sequence ID" value="XM_043274523.1"/>
</dbReference>
<proteinExistence type="predicted"/>
<dbReference type="OrthoDB" id="4471584at2759"/>
<comment type="caution">
    <text evidence="1">The sequence shown here is derived from an EMBL/GenBank/DDBJ whole genome shotgun (WGS) entry which is preliminary data.</text>
</comment>
<organism evidence="1 2">
    <name type="scientific">Aspergillus viridinutans</name>
    <dbReference type="NCBI Taxonomy" id="75553"/>
    <lineage>
        <taxon>Eukaryota</taxon>
        <taxon>Fungi</taxon>
        <taxon>Dikarya</taxon>
        <taxon>Ascomycota</taxon>
        <taxon>Pezizomycotina</taxon>
        <taxon>Eurotiomycetes</taxon>
        <taxon>Eurotiomycetidae</taxon>
        <taxon>Eurotiales</taxon>
        <taxon>Aspergillaceae</taxon>
        <taxon>Aspergillus</taxon>
        <taxon>Aspergillus subgen. Fumigati</taxon>
    </lineage>
</organism>
<dbReference type="Proteomes" id="UP000710440">
    <property type="component" value="Unassembled WGS sequence"/>
</dbReference>
<reference evidence="1 2" key="1">
    <citation type="submission" date="2021-02" db="EMBL/GenBank/DDBJ databases">
        <title>Pan-genome distribution and transcriptional activeness of fungal secondary metabolism genes in Aspergillus section Fumigati.</title>
        <authorList>
            <person name="Takahashi H."/>
            <person name="Umemura M."/>
            <person name="Ninomiya A."/>
            <person name="Kusuya Y."/>
            <person name="Urayama S."/>
            <person name="Shimizu M."/>
            <person name="Watanabe A."/>
            <person name="Kamei K."/>
            <person name="Yaguchi T."/>
            <person name="Hagiwara D."/>
        </authorList>
    </citation>
    <scope>NUCLEOTIDE SEQUENCE [LARGE SCALE GENOMIC DNA]</scope>
    <source>
        <strain evidence="1 2">IFM 47045</strain>
    </source>
</reference>
<gene>
    <name evidence="1" type="ORF">Aspvir_002930</name>
</gene>
<dbReference type="AlphaFoldDB" id="A0A9P3F678"/>
<sequence length="131" mass="14670">MPRIVVESGWSESLYELRENARQWLVGGNGAVKAAIIIKWTPNRATRQVRGLVELYTLDRSGMPRLLQREEIFPVPPGIQPGSQAITVTRRMLFGQVTRPGTSPGDLLPLDIDMLRQEAQIEMAKMGYIPA</sequence>
<evidence type="ECO:0000313" key="2">
    <source>
        <dbReference type="Proteomes" id="UP000710440"/>
    </source>
</evidence>
<protein>
    <submittedName>
        <fullName evidence="1">Uncharacterized protein</fullName>
    </submittedName>
</protein>